<evidence type="ECO:0000313" key="3">
    <source>
        <dbReference type="EMBL" id="KAK3694322.1"/>
    </source>
</evidence>
<comment type="caution">
    <text evidence="3">The sequence shown here is derived from an EMBL/GenBank/DDBJ whole genome shotgun (WGS) entry which is preliminary data.</text>
</comment>
<name>A0AAE0XJ09_9PEZI</name>
<evidence type="ECO:0000256" key="2">
    <source>
        <dbReference type="SAM" id="MobiDB-lite"/>
    </source>
</evidence>
<feature type="region of interest" description="Disordered" evidence="2">
    <location>
        <begin position="151"/>
        <end position="205"/>
    </location>
</feature>
<feature type="compositionally biased region" description="Basic and acidic residues" evidence="2">
    <location>
        <begin position="167"/>
        <end position="184"/>
    </location>
</feature>
<evidence type="ECO:0000313" key="4">
    <source>
        <dbReference type="Proteomes" id="UP001270362"/>
    </source>
</evidence>
<dbReference type="Proteomes" id="UP001270362">
    <property type="component" value="Unassembled WGS sequence"/>
</dbReference>
<sequence length="205" mass="22915">MAPMANTSKTRKAPGSTAVRPNEDPDNEFDAYERRLKVAGAARNRLKNANEDREKKRKALAAAYRSMLSTIHSRVQQSIRKYQDLQSAIHASRLRRLVKAADLRDQKLREIAQKLVDLQLVTSNHGTQFRALYAGRHADITATLPEPVEPSVDDIKRKANQLKGILKRKDNHPLPDHPRTDEAQAKQGSPAQANGKDKGETLTVS</sequence>
<reference evidence="3" key="2">
    <citation type="submission" date="2023-06" db="EMBL/GenBank/DDBJ databases">
        <authorList>
            <consortium name="Lawrence Berkeley National Laboratory"/>
            <person name="Haridas S."/>
            <person name="Hensen N."/>
            <person name="Bonometti L."/>
            <person name="Westerberg I."/>
            <person name="Brannstrom I.O."/>
            <person name="Guillou S."/>
            <person name="Cros-Aarteil S."/>
            <person name="Calhoun S."/>
            <person name="Kuo A."/>
            <person name="Mondo S."/>
            <person name="Pangilinan J."/>
            <person name="Riley R."/>
            <person name="Labutti K."/>
            <person name="Andreopoulos B."/>
            <person name="Lipzen A."/>
            <person name="Chen C."/>
            <person name="Yanf M."/>
            <person name="Daum C."/>
            <person name="Ng V."/>
            <person name="Clum A."/>
            <person name="Steindorff A."/>
            <person name="Ohm R."/>
            <person name="Martin F."/>
            <person name="Silar P."/>
            <person name="Natvig D."/>
            <person name="Lalanne C."/>
            <person name="Gautier V."/>
            <person name="Ament-Velasquez S.L."/>
            <person name="Kruys A."/>
            <person name="Hutchinson M.I."/>
            <person name="Powell A.J."/>
            <person name="Barry K."/>
            <person name="Miller A.N."/>
            <person name="Grigoriev I.V."/>
            <person name="Debuchy R."/>
            <person name="Gladieux P."/>
            <person name="Thoren M.H."/>
            <person name="Johannesson H."/>
        </authorList>
    </citation>
    <scope>NUCLEOTIDE SEQUENCE</scope>
    <source>
        <strain evidence="3">CBS 314.62</strain>
    </source>
</reference>
<feature type="compositionally biased region" description="Basic and acidic residues" evidence="2">
    <location>
        <begin position="195"/>
        <end position="205"/>
    </location>
</feature>
<accession>A0AAE0XJ09</accession>
<dbReference type="EMBL" id="JAULSO010000001">
    <property type="protein sequence ID" value="KAK3694322.1"/>
    <property type="molecule type" value="Genomic_DNA"/>
</dbReference>
<keyword evidence="1" id="KW-0175">Coiled coil</keyword>
<organism evidence="3 4">
    <name type="scientific">Podospora appendiculata</name>
    <dbReference type="NCBI Taxonomy" id="314037"/>
    <lineage>
        <taxon>Eukaryota</taxon>
        <taxon>Fungi</taxon>
        <taxon>Dikarya</taxon>
        <taxon>Ascomycota</taxon>
        <taxon>Pezizomycotina</taxon>
        <taxon>Sordariomycetes</taxon>
        <taxon>Sordariomycetidae</taxon>
        <taxon>Sordariales</taxon>
        <taxon>Podosporaceae</taxon>
        <taxon>Podospora</taxon>
    </lineage>
</organism>
<dbReference type="AlphaFoldDB" id="A0AAE0XJ09"/>
<protein>
    <submittedName>
        <fullName evidence="3">Uncharacterized protein</fullName>
    </submittedName>
</protein>
<reference evidence="3" key="1">
    <citation type="journal article" date="2023" name="Mol. Phylogenet. Evol.">
        <title>Genome-scale phylogeny and comparative genomics of the fungal order Sordariales.</title>
        <authorList>
            <person name="Hensen N."/>
            <person name="Bonometti L."/>
            <person name="Westerberg I."/>
            <person name="Brannstrom I.O."/>
            <person name="Guillou S."/>
            <person name="Cros-Aarteil S."/>
            <person name="Calhoun S."/>
            <person name="Haridas S."/>
            <person name="Kuo A."/>
            <person name="Mondo S."/>
            <person name="Pangilinan J."/>
            <person name="Riley R."/>
            <person name="LaButti K."/>
            <person name="Andreopoulos B."/>
            <person name="Lipzen A."/>
            <person name="Chen C."/>
            <person name="Yan M."/>
            <person name="Daum C."/>
            <person name="Ng V."/>
            <person name="Clum A."/>
            <person name="Steindorff A."/>
            <person name="Ohm R.A."/>
            <person name="Martin F."/>
            <person name="Silar P."/>
            <person name="Natvig D.O."/>
            <person name="Lalanne C."/>
            <person name="Gautier V."/>
            <person name="Ament-Velasquez S.L."/>
            <person name="Kruys A."/>
            <person name="Hutchinson M.I."/>
            <person name="Powell A.J."/>
            <person name="Barry K."/>
            <person name="Miller A.N."/>
            <person name="Grigoriev I.V."/>
            <person name="Debuchy R."/>
            <person name="Gladieux P."/>
            <person name="Hiltunen Thoren M."/>
            <person name="Johannesson H."/>
        </authorList>
    </citation>
    <scope>NUCLEOTIDE SEQUENCE</scope>
    <source>
        <strain evidence="3">CBS 314.62</strain>
    </source>
</reference>
<evidence type="ECO:0000256" key="1">
    <source>
        <dbReference type="SAM" id="Coils"/>
    </source>
</evidence>
<gene>
    <name evidence="3" type="ORF">B0T22DRAFT_67929</name>
</gene>
<proteinExistence type="predicted"/>
<feature type="region of interest" description="Disordered" evidence="2">
    <location>
        <begin position="1"/>
        <end position="30"/>
    </location>
</feature>
<keyword evidence="4" id="KW-1185">Reference proteome</keyword>
<feature type="coiled-coil region" evidence="1">
    <location>
        <begin position="39"/>
        <end position="66"/>
    </location>
</feature>